<evidence type="ECO:0000313" key="1">
    <source>
        <dbReference type="EMBL" id="SJL08849.1"/>
    </source>
</evidence>
<accession>A0A284RJA8</accession>
<proteinExistence type="predicted"/>
<dbReference type="AlphaFoldDB" id="A0A284RJA8"/>
<reference evidence="2" key="1">
    <citation type="journal article" date="2017" name="Nat. Ecol. Evol.">
        <title>Genome expansion and lineage-specific genetic innovations in the forest pathogenic fungi Armillaria.</title>
        <authorList>
            <person name="Sipos G."/>
            <person name="Prasanna A.N."/>
            <person name="Walter M.C."/>
            <person name="O'Connor E."/>
            <person name="Balint B."/>
            <person name="Krizsan K."/>
            <person name="Kiss B."/>
            <person name="Hess J."/>
            <person name="Varga T."/>
            <person name="Slot J."/>
            <person name="Riley R."/>
            <person name="Boka B."/>
            <person name="Rigling D."/>
            <person name="Barry K."/>
            <person name="Lee J."/>
            <person name="Mihaltcheva S."/>
            <person name="LaButti K."/>
            <person name="Lipzen A."/>
            <person name="Waldron R."/>
            <person name="Moloney N.M."/>
            <person name="Sperisen C."/>
            <person name="Kredics L."/>
            <person name="Vagvoelgyi C."/>
            <person name="Patrignani A."/>
            <person name="Fitzpatrick D."/>
            <person name="Nagy I."/>
            <person name="Doyle S."/>
            <person name="Anderson J.B."/>
            <person name="Grigoriev I.V."/>
            <person name="Gueldener U."/>
            <person name="Muensterkoetter M."/>
            <person name="Nagy L.G."/>
        </authorList>
    </citation>
    <scope>NUCLEOTIDE SEQUENCE [LARGE SCALE GENOMIC DNA]</scope>
    <source>
        <strain evidence="2">C18/9</strain>
    </source>
</reference>
<gene>
    <name evidence="1" type="ORF">ARMOST_12220</name>
</gene>
<dbReference type="Proteomes" id="UP000219338">
    <property type="component" value="Unassembled WGS sequence"/>
</dbReference>
<protein>
    <submittedName>
        <fullName evidence="1">Uncharacterized protein</fullName>
    </submittedName>
</protein>
<keyword evidence="2" id="KW-1185">Reference proteome</keyword>
<organism evidence="1 2">
    <name type="scientific">Armillaria ostoyae</name>
    <name type="common">Armillaria root rot fungus</name>
    <dbReference type="NCBI Taxonomy" id="47428"/>
    <lineage>
        <taxon>Eukaryota</taxon>
        <taxon>Fungi</taxon>
        <taxon>Dikarya</taxon>
        <taxon>Basidiomycota</taxon>
        <taxon>Agaricomycotina</taxon>
        <taxon>Agaricomycetes</taxon>
        <taxon>Agaricomycetidae</taxon>
        <taxon>Agaricales</taxon>
        <taxon>Marasmiineae</taxon>
        <taxon>Physalacriaceae</taxon>
        <taxon>Armillaria</taxon>
    </lineage>
</organism>
<name>A0A284RJA8_ARMOS</name>
<evidence type="ECO:0000313" key="2">
    <source>
        <dbReference type="Proteomes" id="UP000219338"/>
    </source>
</evidence>
<sequence>MDIPATIIPQEAVIALLWDGWQDSRQTAEHDVGAAVREKPSEDLDTQEVFLRSISSSFLVQLLCIFDFPHFAGLSQIRRDQVRVGAISRSGFTLDILLQDRGIEAEQVYAIPKSACSQEIYIETY</sequence>
<dbReference type="EMBL" id="FUEG01000009">
    <property type="protein sequence ID" value="SJL08849.1"/>
    <property type="molecule type" value="Genomic_DNA"/>
</dbReference>